<keyword evidence="1" id="KW-0539">Nucleus</keyword>
<keyword evidence="1" id="KW-0479">Metal-binding</keyword>
<dbReference type="AlphaFoldDB" id="A0A9N9PAM4"/>
<dbReference type="GO" id="GO:0007004">
    <property type="term" value="P:telomere maintenance via telomerase"/>
    <property type="evidence" value="ECO:0007669"/>
    <property type="project" value="TreeGrafter"/>
</dbReference>
<dbReference type="GO" id="GO:0042162">
    <property type="term" value="F:telomeric DNA binding"/>
    <property type="evidence" value="ECO:0007669"/>
    <property type="project" value="TreeGrafter"/>
</dbReference>
<comment type="caution">
    <text evidence="3">The sequence shown here is derived from an EMBL/GenBank/DDBJ whole genome shotgun (WGS) entry which is preliminary data.</text>
</comment>
<protein>
    <recommendedName>
        <fullName evidence="1">Telomerase reverse transcriptase</fullName>
        <ecNumber evidence="1">2.7.7.49</ecNumber>
    </recommendedName>
    <alternativeName>
        <fullName evidence="1">Telomerase catalytic subunit</fullName>
    </alternativeName>
</protein>
<accession>A0A9N9PAM4</accession>
<sequence>NMQLSDKGSMLGGSVFHLNDIYERLKDFKQKLDGNELYFAKVDVQCCFESMDQEKVLEIVKDVLKE</sequence>
<organism evidence="3 4">
    <name type="scientific">Racocetra fulgida</name>
    <dbReference type="NCBI Taxonomy" id="60492"/>
    <lineage>
        <taxon>Eukaryota</taxon>
        <taxon>Fungi</taxon>
        <taxon>Fungi incertae sedis</taxon>
        <taxon>Mucoromycota</taxon>
        <taxon>Glomeromycotina</taxon>
        <taxon>Glomeromycetes</taxon>
        <taxon>Diversisporales</taxon>
        <taxon>Gigasporaceae</taxon>
        <taxon>Racocetra</taxon>
    </lineage>
</organism>
<proteinExistence type="inferred from homology"/>
<feature type="non-terminal residue" evidence="3">
    <location>
        <position position="1"/>
    </location>
</feature>
<dbReference type="PANTHER" id="PTHR12066">
    <property type="entry name" value="TELOMERASE REVERSE TRANSCRIPTASE"/>
    <property type="match status" value="1"/>
</dbReference>
<dbReference type="InterPro" id="IPR003545">
    <property type="entry name" value="Telomerase_RT"/>
</dbReference>
<dbReference type="Proteomes" id="UP000789396">
    <property type="component" value="Unassembled WGS sequence"/>
</dbReference>
<comment type="similarity">
    <text evidence="1">Belongs to the reverse transcriptase family. Telomerase subfamily.</text>
</comment>
<dbReference type="PANTHER" id="PTHR12066:SF0">
    <property type="entry name" value="TELOMERASE REVERSE TRANSCRIPTASE"/>
    <property type="match status" value="1"/>
</dbReference>
<comment type="subcellular location">
    <subcellularLocation>
        <location evidence="1">Nucleus</location>
    </subcellularLocation>
    <subcellularLocation>
        <location evidence="1">Chromosome</location>
        <location evidence="1">Telomere</location>
    </subcellularLocation>
</comment>
<name>A0A9N9PAM4_9GLOM</name>
<evidence type="ECO:0000259" key="2">
    <source>
        <dbReference type="PROSITE" id="PS50878"/>
    </source>
</evidence>
<dbReference type="OrthoDB" id="289721at2759"/>
<feature type="non-terminal residue" evidence="3">
    <location>
        <position position="66"/>
    </location>
</feature>
<evidence type="ECO:0000313" key="3">
    <source>
        <dbReference type="EMBL" id="CAG8798653.1"/>
    </source>
</evidence>
<keyword evidence="1" id="KW-0158">Chromosome</keyword>
<evidence type="ECO:0000256" key="1">
    <source>
        <dbReference type="RuleBase" id="RU365061"/>
    </source>
</evidence>
<dbReference type="EMBL" id="CAJVPZ010069071">
    <property type="protein sequence ID" value="CAG8798653.1"/>
    <property type="molecule type" value="Genomic_DNA"/>
</dbReference>
<keyword evidence="1" id="KW-0808">Transferase</keyword>
<dbReference type="GO" id="GO:0003720">
    <property type="term" value="F:telomerase activity"/>
    <property type="evidence" value="ECO:0007669"/>
    <property type="project" value="InterPro"/>
</dbReference>
<keyword evidence="4" id="KW-1185">Reference proteome</keyword>
<keyword evidence="1" id="KW-0460">Magnesium</keyword>
<dbReference type="InterPro" id="IPR000477">
    <property type="entry name" value="RT_dom"/>
</dbReference>
<gene>
    <name evidence="3" type="ORF">RFULGI_LOCUS17506</name>
</gene>
<dbReference type="GO" id="GO:0000333">
    <property type="term" value="C:telomerase catalytic core complex"/>
    <property type="evidence" value="ECO:0007669"/>
    <property type="project" value="TreeGrafter"/>
</dbReference>
<keyword evidence="1" id="KW-0695">RNA-directed DNA polymerase</keyword>
<dbReference type="GO" id="GO:0070034">
    <property type="term" value="F:telomerase RNA binding"/>
    <property type="evidence" value="ECO:0007669"/>
    <property type="project" value="TreeGrafter"/>
</dbReference>
<feature type="domain" description="Reverse transcriptase" evidence="2">
    <location>
        <begin position="1"/>
        <end position="66"/>
    </location>
</feature>
<keyword evidence="1" id="KW-0548">Nucleotidyltransferase</keyword>
<reference evidence="3" key="1">
    <citation type="submission" date="2021-06" db="EMBL/GenBank/DDBJ databases">
        <authorList>
            <person name="Kallberg Y."/>
            <person name="Tangrot J."/>
            <person name="Rosling A."/>
        </authorList>
    </citation>
    <scope>NUCLEOTIDE SEQUENCE</scope>
    <source>
        <strain evidence="3">IN212</strain>
    </source>
</reference>
<comment type="catalytic activity">
    <reaction evidence="1">
        <text>DNA(n) + a 2'-deoxyribonucleoside 5'-triphosphate = DNA(n+1) + diphosphate</text>
        <dbReference type="Rhea" id="RHEA:22508"/>
        <dbReference type="Rhea" id="RHEA-COMP:17339"/>
        <dbReference type="Rhea" id="RHEA-COMP:17340"/>
        <dbReference type="ChEBI" id="CHEBI:33019"/>
        <dbReference type="ChEBI" id="CHEBI:61560"/>
        <dbReference type="ChEBI" id="CHEBI:173112"/>
        <dbReference type="EC" id="2.7.7.49"/>
    </reaction>
</comment>
<dbReference type="EC" id="2.7.7.49" evidence="1"/>
<dbReference type="GO" id="GO:0000781">
    <property type="term" value="C:chromosome, telomeric region"/>
    <property type="evidence" value="ECO:0007669"/>
    <property type="project" value="UniProtKB-SubCell"/>
</dbReference>
<evidence type="ECO:0000313" key="4">
    <source>
        <dbReference type="Proteomes" id="UP000789396"/>
    </source>
</evidence>
<dbReference type="PROSITE" id="PS50878">
    <property type="entry name" value="RT_POL"/>
    <property type="match status" value="1"/>
</dbReference>
<comment type="function">
    <text evidence="1">Telomerase is a ribonucleoprotein enzyme essential for the replication of chromosome termini in most eukaryotes. It elongates telomeres. It is a reverse transcriptase that adds simple sequence repeats to chromosome ends by copying a template sequence within the RNA component of the enzyme.</text>
</comment>
<dbReference type="GO" id="GO:0046872">
    <property type="term" value="F:metal ion binding"/>
    <property type="evidence" value="ECO:0007669"/>
    <property type="project" value="UniProtKB-KW"/>
</dbReference>
<keyword evidence="1" id="KW-0779">Telomere</keyword>